<organism evidence="3 4">
    <name type="scientific">Ilumatobacter coccineus</name>
    <dbReference type="NCBI Taxonomy" id="467094"/>
    <lineage>
        <taxon>Bacteria</taxon>
        <taxon>Bacillati</taxon>
        <taxon>Actinomycetota</taxon>
        <taxon>Acidimicrobiia</taxon>
        <taxon>Acidimicrobiales</taxon>
        <taxon>Ilumatobacteraceae</taxon>
        <taxon>Ilumatobacter</taxon>
    </lineage>
</organism>
<keyword evidence="1" id="KW-0472">Membrane</keyword>
<dbReference type="InterPro" id="IPR000045">
    <property type="entry name" value="Prepilin_IV_endopep_pep"/>
</dbReference>
<dbReference type="EMBL" id="PDSL01000020">
    <property type="protein sequence ID" value="PIE34386.1"/>
    <property type="molecule type" value="Genomic_DNA"/>
</dbReference>
<keyword evidence="1" id="KW-0812">Transmembrane</keyword>
<comment type="caution">
    <text evidence="3">The sequence shown here is derived from an EMBL/GenBank/DDBJ whole genome shotgun (WGS) entry which is preliminary data.</text>
</comment>
<proteinExistence type="predicted"/>
<feature type="transmembrane region" description="Helical" evidence="1">
    <location>
        <begin position="121"/>
        <end position="140"/>
    </location>
</feature>
<evidence type="ECO:0000259" key="2">
    <source>
        <dbReference type="Pfam" id="PF01478"/>
    </source>
</evidence>
<evidence type="ECO:0000313" key="3">
    <source>
        <dbReference type="EMBL" id="PIE34386.1"/>
    </source>
</evidence>
<dbReference type="GO" id="GO:0004190">
    <property type="term" value="F:aspartic-type endopeptidase activity"/>
    <property type="evidence" value="ECO:0007669"/>
    <property type="project" value="InterPro"/>
</dbReference>
<dbReference type="GO" id="GO:0016020">
    <property type="term" value="C:membrane"/>
    <property type="evidence" value="ECO:0007669"/>
    <property type="project" value="InterPro"/>
</dbReference>
<dbReference type="AlphaFoldDB" id="A0A2G6KFD7"/>
<name>A0A2G6KFD7_9ACTN</name>
<dbReference type="Gene3D" id="1.20.120.1220">
    <property type="match status" value="1"/>
</dbReference>
<dbReference type="Pfam" id="PF01478">
    <property type="entry name" value="Peptidase_A24"/>
    <property type="match status" value="1"/>
</dbReference>
<sequence>MGATLSIAAWAAWVDLRSRRIPNLAVLGAAIPTALVVVWSPSHAAGVLAAALVAGGPLMAVHLISPTAMGFGDVKLAAVLGASLGLIDWRLGLVAICVASGATAVVGLVVRRGVLPFAPGLWFGTVATIIFVVTFGGTFLS</sequence>
<feature type="transmembrane region" description="Helical" evidence="1">
    <location>
        <begin position="21"/>
        <end position="39"/>
    </location>
</feature>
<evidence type="ECO:0000313" key="4">
    <source>
        <dbReference type="Proteomes" id="UP000230914"/>
    </source>
</evidence>
<keyword evidence="1" id="KW-1133">Transmembrane helix</keyword>
<dbReference type="Proteomes" id="UP000230914">
    <property type="component" value="Unassembled WGS sequence"/>
</dbReference>
<feature type="domain" description="Prepilin type IV endopeptidase peptidase" evidence="2">
    <location>
        <begin position="5"/>
        <end position="107"/>
    </location>
</feature>
<reference evidence="3 4" key="1">
    <citation type="submission" date="2017-10" db="EMBL/GenBank/DDBJ databases">
        <title>Novel microbial diversity and functional potential in the marine mammal oral microbiome.</title>
        <authorList>
            <person name="Dudek N.K."/>
            <person name="Sun C.L."/>
            <person name="Burstein D."/>
            <person name="Kantor R.S."/>
            <person name="Aliaga Goltsman D.S."/>
            <person name="Bik E.M."/>
            <person name="Thomas B.C."/>
            <person name="Banfield J.F."/>
            <person name="Relman D.A."/>
        </authorList>
    </citation>
    <scope>NUCLEOTIDE SEQUENCE [LARGE SCALE GENOMIC DNA]</scope>
    <source>
        <strain evidence="3">DOLJORAL78_61_10</strain>
    </source>
</reference>
<evidence type="ECO:0000256" key="1">
    <source>
        <dbReference type="SAM" id="Phobius"/>
    </source>
</evidence>
<feature type="transmembrane region" description="Helical" evidence="1">
    <location>
        <begin position="45"/>
        <end position="64"/>
    </location>
</feature>
<feature type="transmembrane region" description="Helical" evidence="1">
    <location>
        <begin position="76"/>
        <end position="109"/>
    </location>
</feature>
<protein>
    <submittedName>
        <fullName evidence="3">Prepilin peptidase</fullName>
    </submittedName>
</protein>
<accession>A0A2G6KFD7</accession>
<gene>
    <name evidence="3" type="ORF">CSA55_01050</name>
</gene>